<evidence type="ECO:0000256" key="1">
    <source>
        <dbReference type="SAM" id="MobiDB-lite"/>
    </source>
</evidence>
<name>A0A6P9ABH1_THRPL</name>
<organism evidence="3">
    <name type="scientific">Thrips palmi</name>
    <name type="common">Melon thrips</name>
    <dbReference type="NCBI Taxonomy" id="161013"/>
    <lineage>
        <taxon>Eukaryota</taxon>
        <taxon>Metazoa</taxon>
        <taxon>Ecdysozoa</taxon>
        <taxon>Arthropoda</taxon>
        <taxon>Hexapoda</taxon>
        <taxon>Insecta</taxon>
        <taxon>Pterygota</taxon>
        <taxon>Neoptera</taxon>
        <taxon>Paraneoptera</taxon>
        <taxon>Thysanoptera</taxon>
        <taxon>Terebrantia</taxon>
        <taxon>Thripoidea</taxon>
        <taxon>Thripidae</taxon>
        <taxon>Thrips</taxon>
    </lineage>
</organism>
<dbReference type="PANTHER" id="PTHR46579">
    <property type="entry name" value="F5/8 TYPE C DOMAIN-CONTAINING PROTEIN-RELATED"/>
    <property type="match status" value="1"/>
</dbReference>
<feature type="region of interest" description="Disordered" evidence="1">
    <location>
        <begin position="77"/>
        <end position="99"/>
    </location>
</feature>
<feature type="compositionally biased region" description="Acidic residues" evidence="1">
    <location>
        <begin position="79"/>
        <end position="97"/>
    </location>
</feature>
<dbReference type="KEGG" id="tpal:117653720"/>
<feature type="compositionally biased region" description="Low complexity" evidence="1">
    <location>
        <begin position="228"/>
        <end position="259"/>
    </location>
</feature>
<dbReference type="Proteomes" id="UP000515158">
    <property type="component" value="Unplaced"/>
</dbReference>
<reference evidence="3" key="1">
    <citation type="submission" date="2025-08" db="UniProtKB">
        <authorList>
            <consortium name="RefSeq"/>
        </authorList>
    </citation>
    <scope>IDENTIFICATION</scope>
    <source>
        <tissue evidence="3">Total insect</tissue>
    </source>
</reference>
<dbReference type="AlphaFoldDB" id="A0A6P9ABH1"/>
<dbReference type="PANTHER" id="PTHR46579:SF1">
    <property type="entry name" value="F5_8 TYPE C DOMAIN-CONTAINING PROTEIN"/>
    <property type="match status" value="1"/>
</dbReference>
<feature type="region of interest" description="Disordered" evidence="1">
    <location>
        <begin position="120"/>
        <end position="167"/>
    </location>
</feature>
<protein>
    <submittedName>
        <fullName evidence="3">Uncharacterized protein LOC117653720 isoform X1</fullName>
    </submittedName>
</protein>
<dbReference type="InParanoid" id="A0A6P9ABH1"/>
<dbReference type="OrthoDB" id="7694954at2759"/>
<dbReference type="RefSeq" id="XP_034255463.1">
    <property type="nucleotide sequence ID" value="XM_034399572.1"/>
</dbReference>
<evidence type="ECO:0000313" key="3">
    <source>
        <dbReference type="RefSeq" id="XP_034255463.1"/>
    </source>
</evidence>
<sequence>MPTERGPYTKDSRTTKWRRNLEEGSTCTDHGEDCDFHTLGNSECSCDYHRDARGDGQDDDDCMCVYHVAARSDMKLEDVDQYNEQDSNEEVNYDEEGDCHQGLDEGLEFIADQSLQCASEDLDEEKGSQSNQDMNEDEEMNSNDDSHHEISRHSGLSSDSSIPSEETIEKSVLNSSINVCARCADILSECVCESSSTDCSDIEICLLERLQRNEDSVYSDGHDEDSSPDPSTSGSSSGFDSSGSSNGNGGDDPPSGDSDPGPDEGGDELEDLDENNFSLQDASLNRIMQAAEGRTAREMLAMVLALSVRHNLNYVTLIAVCQIINAGCAFKLLPSTIKQLWSVLRKQNAGIVKQAYCPKCYSNLGEVRHLPRNVVCVNQLCDYRCRRRVVKYFITLSIKRQLKNLLTLPGMWQLLQYRYNRQKLFENAYEDVLDGHGYQALGDIGNGLTCQINVDGFSTSGSSGSQAFPILVRINELPPSLRQKFTLLGGIIISDGDPDMNMLFEKFVADMNDLSRDGIEWSPQEGNIIQTRLFPTCFCLDARARASLLNLNLYSGHSSCPFCVHPGVYLNGAMKFPVPGTEIMLVRRQRQQLYVVPETPLRTHQEIQQNMIQALQTGRTVNGFRGPSVLLNLEHVNLSNCCSPDDLHAIYLGVTKFLTNLIIEEAEDPDNLMRQIDARLRRIRTPTLISRKPRSIKKRGKYKGSEWKTWLLYLGVPCMVGLIPEDRLRLFSLLSEGVFLLSQDSVSDENIDESERLLEMFVTEVQEVYGVGRMRFNIHMILHLAMAVRLWGPLQLHSTFPYEGWNKKLRDHISSPNGAVDQIVLRFLLLSLAQRLPYEEGLDDETREFIRSMMSSLELDNPLQIGSSYFFGKHTMRNPTEDEVLLLNTAGVHADNNLRLVEYHQCRKARIWLHSSRYYEYYADDRDSKSDNMTVFTMNNQFCSIDSIVVLGEGENQIAGMFCHLLTIGDAPFDAAHIKYILNENERLFLVIDSVRKPAIRMVFDNMSYVTPMSNVGEID</sequence>
<accession>A0A6P9ABH1</accession>
<dbReference type="GeneID" id="117653720"/>
<gene>
    <name evidence="3" type="primary">LOC117653720</name>
</gene>
<feature type="compositionally biased region" description="Basic and acidic residues" evidence="1">
    <location>
        <begin position="216"/>
        <end position="225"/>
    </location>
</feature>
<feature type="compositionally biased region" description="Polar residues" evidence="1">
    <location>
        <begin position="154"/>
        <end position="164"/>
    </location>
</feature>
<feature type="compositionally biased region" description="Acidic residues" evidence="1">
    <location>
        <begin position="260"/>
        <end position="271"/>
    </location>
</feature>
<evidence type="ECO:0000313" key="2">
    <source>
        <dbReference type="Proteomes" id="UP000515158"/>
    </source>
</evidence>
<keyword evidence="2" id="KW-1185">Reference proteome</keyword>
<feature type="region of interest" description="Disordered" evidence="1">
    <location>
        <begin position="216"/>
        <end position="271"/>
    </location>
</feature>
<proteinExistence type="predicted"/>